<gene>
    <name evidence="1" type="ORF">UFOVP328_123</name>
</gene>
<sequence>MSEKNQYSIAVLLPTRGRTDALSRSVIGLVNRAVMLDRIQLLFAFDNDDDVGRAHFAEHLQPWLDNKGVDYTAMEFEPLGYSRLNEYINALAQQSSADWLFFWNDDALMDTSGWDKIIAGYTDQFKLLAVHTHRDHPYSIFPIVPRAWMDQLGYLSPHPLTDAWLSQIAYQLDIWERIPVHVTHDRHDLTGNNNDQTFESRNMEELEGNPNNPKDFHNLSWIRLRINETDKLSEYMESQGLDTTWWENVKLSKQDPWEKLAANDVNGQMKQFRIKFKNSNQ</sequence>
<name>A0A6J5LTW8_9CAUD</name>
<dbReference type="EMBL" id="LR796341">
    <property type="protein sequence ID" value="CAB4137898.1"/>
    <property type="molecule type" value="Genomic_DNA"/>
</dbReference>
<dbReference type="InterPro" id="IPR029044">
    <property type="entry name" value="Nucleotide-diphossugar_trans"/>
</dbReference>
<dbReference type="SUPFAM" id="SSF53448">
    <property type="entry name" value="Nucleotide-diphospho-sugar transferases"/>
    <property type="match status" value="1"/>
</dbReference>
<reference evidence="1" key="1">
    <citation type="submission" date="2020-04" db="EMBL/GenBank/DDBJ databases">
        <authorList>
            <person name="Chiriac C."/>
            <person name="Salcher M."/>
            <person name="Ghai R."/>
            <person name="Kavagutti S V."/>
        </authorList>
    </citation>
    <scope>NUCLEOTIDE SEQUENCE</scope>
</reference>
<accession>A0A6J5LTW8</accession>
<organism evidence="1">
    <name type="scientific">uncultured Caudovirales phage</name>
    <dbReference type="NCBI Taxonomy" id="2100421"/>
    <lineage>
        <taxon>Viruses</taxon>
        <taxon>Duplodnaviria</taxon>
        <taxon>Heunggongvirae</taxon>
        <taxon>Uroviricota</taxon>
        <taxon>Caudoviricetes</taxon>
        <taxon>Peduoviridae</taxon>
        <taxon>Maltschvirus</taxon>
        <taxon>Maltschvirus maltsch</taxon>
    </lineage>
</organism>
<protein>
    <submittedName>
        <fullName evidence="1">Uncharacterized protein</fullName>
    </submittedName>
</protein>
<evidence type="ECO:0000313" key="1">
    <source>
        <dbReference type="EMBL" id="CAB4137898.1"/>
    </source>
</evidence>
<proteinExistence type="predicted"/>